<dbReference type="PANTHER" id="PTHR18895:SF74">
    <property type="entry name" value="MTRF1L RELEASE FACTOR GLUTAMINE METHYLTRANSFERASE"/>
    <property type="match status" value="1"/>
</dbReference>
<evidence type="ECO:0000259" key="6">
    <source>
        <dbReference type="Pfam" id="PF05175"/>
    </source>
</evidence>
<evidence type="ECO:0000256" key="4">
    <source>
        <dbReference type="ARBA" id="ARBA00022691"/>
    </source>
</evidence>
<keyword evidence="3 7" id="KW-0808">Transferase</keyword>
<dbReference type="InterPro" id="IPR007848">
    <property type="entry name" value="Small_mtfrase_dom"/>
</dbReference>
<dbReference type="Gene3D" id="3.40.50.150">
    <property type="entry name" value="Vaccinia Virus protein VP39"/>
    <property type="match status" value="1"/>
</dbReference>
<dbReference type="InterPro" id="IPR029063">
    <property type="entry name" value="SAM-dependent_MTases_sf"/>
</dbReference>
<reference evidence="7" key="1">
    <citation type="submission" date="2018-06" db="EMBL/GenBank/DDBJ databases">
        <authorList>
            <person name="Zhirakovskaya E."/>
        </authorList>
    </citation>
    <scope>NUCLEOTIDE SEQUENCE</scope>
</reference>
<proteinExistence type="predicted"/>
<dbReference type="AlphaFoldDB" id="A0A3B0VJC3"/>
<gene>
    <name evidence="7" type="ORF">MNBD_DELTA04-14</name>
</gene>
<dbReference type="NCBIfam" id="TIGR00536">
    <property type="entry name" value="hemK_fam"/>
    <property type="match status" value="1"/>
</dbReference>
<feature type="domain" description="Methyltransferase small" evidence="6">
    <location>
        <begin position="120"/>
        <end position="216"/>
    </location>
</feature>
<dbReference type="InterPro" id="IPR004556">
    <property type="entry name" value="HemK-like"/>
</dbReference>
<dbReference type="InterPro" id="IPR050320">
    <property type="entry name" value="N5-glutamine_MTase"/>
</dbReference>
<dbReference type="CDD" id="cd02440">
    <property type="entry name" value="AdoMet_MTases"/>
    <property type="match status" value="1"/>
</dbReference>
<dbReference type="Pfam" id="PF05175">
    <property type="entry name" value="MTS"/>
    <property type="match status" value="1"/>
</dbReference>
<evidence type="ECO:0000313" key="7">
    <source>
        <dbReference type="EMBL" id="VAW40650.1"/>
    </source>
</evidence>
<dbReference type="GO" id="GO:0102559">
    <property type="term" value="F:peptide chain release factor N(5)-glutamine methyltransferase activity"/>
    <property type="evidence" value="ECO:0007669"/>
    <property type="project" value="UniProtKB-EC"/>
</dbReference>
<evidence type="ECO:0000256" key="3">
    <source>
        <dbReference type="ARBA" id="ARBA00022679"/>
    </source>
</evidence>
<keyword evidence="2 7" id="KW-0489">Methyltransferase</keyword>
<comment type="catalytic activity">
    <reaction evidence="5">
        <text>L-glutaminyl-[peptide chain release factor] + S-adenosyl-L-methionine = N(5)-methyl-L-glutaminyl-[peptide chain release factor] + S-adenosyl-L-homocysteine + H(+)</text>
        <dbReference type="Rhea" id="RHEA:42896"/>
        <dbReference type="Rhea" id="RHEA-COMP:10271"/>
        <dbReference type="Rhea" id="RHEA-COMP:10272"/>
        <dbReference type="ChEBI" id="CHEBI:15378"/>
        <dbReference type="ChEBI" id="CHEBI:30011"/>
        <dbReference type="ChEBI" id="CHEBI:57856"/>
        <dbReference type="ChEBI" id="CHEBI:59789"/>
        <dbReference type="ChEBI" id="CHEBI:61891"/>
        <dbReference type="EC" id="2.1.1.297"/>
    </reaction>
</comment>
<dbReference type="EC" id="2.1.1.297" evidence="1"/>
<dbReference type="GO" id="GO:0032259">
    <property type="term" value="P:methylation"/>
    <property type="evidence" value="ECO:0007669"/>
    <property type="project" value="UniProtKB-KW"/>
</dbReference>
<dbReference type="InterPro" id="IPR002052">
    <property type="entry name" value="DNA_methylase_N6_adenine_CS"/>
</dbReference>
<dbReference type="PROSITE" id="PS00092">
    <property type="entry name" value="N6_MTASE"/>
    <property type="match status" value="1"/>
</dbReference>
<dbReference type="SUPFAM" id="SSF53335">
    <property type="entry name" value="S-adenosyl-L-methionine-dependent methyltransferases"/>
    <property type="match status" value="1"/>
</dbReference>
<dbReference type="Gene3D" id="1.10.8.10">
    <property type="entry name" value="DNA helicase RuvA subunit, C-terminal domain"/>
    <property type="match status" value="1"/>
</dbReference>
<name>A0A3B0VJC3_9ZZZZ</name>
<dbReference type="EMBL" id="UOEY01000106">
    <property type="protein sequence ID" value="VAW40650.1"/>
    <property type="molecule type" value="Genomic_DNA"/>
</dbReference>
<evidence type="ECO:0000256" key="5">
    <source>
        <dbReference type="ARBA" id="ARBA00048391"/>
    </source>
</evidence>
<dbReference type="GO" id="GO:0003676">
    <property type="term" value="F:nucleic acid binding"/>
    <property type="evidence" value="ECO:0007669"/>
    <property type="project" value="InterPro"/>
</dbReference>
<dbReference type="NCBIfam" id="TIGR03534">
    <property type="entry name" value="RF_mod_PrmC"/>
    <property type="match status" value="1"/>
</dbReference>
<evidence type="ECO:0000256" key="2">
    <source>
        <dbReference type="ARBA" id="ARBA00022603"/>
    </source>
</evidence>
<protein>
    <recommendedName>
        <fullName evidence="1">peptide chain release factor N(5)-glutamine methyltransferase</fullName>
        <ecNumber evidence="1">2.1.1.297</ecNumber>
    </recommendedName>
</protein>
<dbReference type="InterPro" id="IPR019874">
    <property type="entry name" value="RF_methyltr_PrmC"/>
</dbReference>
<dbReference type="PANTHER" id="PTHR18895">
    <property type="entry name" value="HEMK METHYLTRANSFERASE"/>
    <property type="match status" value="1"/>
</dbReference>
<evidence type="ECO:0000256" key="1">
    <source>
        <dbReference type="ARBA" id="ARBA00012771"/>
    </source>
</evidence>
<accession>A0A3B0VJC3</accession>
<organism evidence="7">
    <name type="scientific">hydrothermal vent metagenome</name>
    <dbReference type="NCBI Taxonomy" id="652676"/>
    <lineage>
        <taxon>unclassified sequences</taxon>
        <taxon>metagenomes</taxon>
        <taxon>ecological metagenomes</taxon>
    </lineage>
</organism>
<keyword evidence="4" id="KW-0949">S-adenosyl-L-methionine</keyword>
<sequence>MNKDQTWAKLLVSLRQELKTLPDKPEENPETTLKALWFKAAGDAKSAGAAAALTVPELTAEQGEVLLALVAQRLSGTPLAHITGWQQFMGVDMPVGPQALVPRQETELLGRAALQLLADTAGTDLRIIDVCTGAGNLAVAIAMHEPRARVFAADLSGDAVALALRNVKAHHLEHQVTVREGDLLAPFAAEEFHGKVNLLICNPPYISTAKVGTMVAEISAYEPRLAFDGGPFGVKILHRLMTEAPVFLRPGGWLAFEVGLGQGRAMERRLNKRHDYRQVRRVLDHNGNIRVLLAQV</sequence>